<gene>
    <name evidence="5" type="ORF">DEH84_10685</name>
</gene>
<proteinExistence type="inferred from homology"/>
<dbReference type="EMBL" id="CP029210">
    <property type="protein sequence ID" value="AWI53840.1"/>
    <property type="molecule type" value="Genomic_DNA"/>
</dbReference>
<evidence type="ECO:0000256" key="1">
    <source>
        <dbReference type="ARBA" id="ARBA00004418"/>
    </source>
</evidence>
<dbReference type="PANTHER" id="PTHR30024">
    <property type="entry name" value="ALIPHATIC SULFONATES-BINDING PROTEIN-RELATED"/>
    <property type="match status" value="1"/>
</dbReference>
<evidence type="ECO:0000313" key="5">
    <source>
        <dbReference type="EMBL" id="AWI53840.1"/>
    </source>
</evidence>
<name>A0A2U8FS52_9BURK</name>
<reference evidence="5 6" key="1">
    <citation type="submission" date="2018-05" db="EMBL/GenBank/DDBJ databases">
        <title>complete genome sequence of Aquabacterium olei NBRC 110486.</title>
        <authorList>
            <person name="Tang B."/>
            <person name="Chang J."/>
            <person name="Zhang L."/>
            <person name="Yang H."/>
        </authorList>
    </citation>
    <scope>NUCLEOTIDE SEQUENCE [LARGE SCALE GENOMIC DNA]</scope>
    <source>
        <strain evidence="5 6">NBRC 110486</strain>
    </source>
</reference>
<dbReference type="Proteomes" id="UP000244892">
    <property type="component" value="Chromosome"/>
</dbReference>
<dbReference type="InterPro" id="IPR015168">
    <property type="entry name" value="SsuA/THI5"/>
</dbReference>
<sequence length="325" mass="34313">MNRRAVLAGGLGALSSGLLGGAGLSGCHASSTPLRVALNPWIGYALLFLARELGHLRESTARLVEFPSNTASLLAMANHSVSAAALTLDELLLAREGGLDLRAALVFDESCGADVVMVHPSIQRVSALKGKRIAVESTAVGALMLSRLLEVAGLEATDLVKVPLTADQHVQAYTAGKVDGVITFEPMASRLRSAGAHQLLDSSRFPGLIVDVLAIGPEIGASGKAHLRELVRGYFLALAHLRAQPEDAARRLAPYQQLSATDVLEAFRGIRLPSAAENQRWLAGPEPQLLRSAQTVGRLMHGARLLRGAPSLEGLCVPDYLPEPT</sequence>
<dbReference type="Gene3D" id="3.40.190.10">
    <property type="entry name" value="Periplasmic binding protein-like II"/>
    <property type="match status" value="2"/>
</dbReference>
<dbReference type="Pfam" id="PF09084">
    <property type="entry name" value="NMT1"/>
    <property type="match status" value="1"/>
</dbReference>
<evidence type="ECO:0000259" key="4">
    <source>
        <dbReference type="Pfam" id="PF09084"/>
    </source>
</evidence>
<evidence type="ECO:0000313" key="6">
    <source>
        <dbReference type="Proteomes" id="UP000244892"/>
    </source>
</evidence>
<evidence type="ECO:0000256" key="2">
    <source>
        <dbReference type="ARBA" id="ARBA00010742"/>
    </source>
</evidence>
<dbReference type="RefSeq" id="WP_109036837.1">
    <property type="nucleotide sequence ID" value="NZ_CP029210.1"/>
</dbReference>
<keyword evidence="6" id="KW-1185">Reference proteome</keyword>
<keyword evidence="3" id="KW-0732">Signal</keyword>
<dbReference type="GO" id="GO:0042597">
    <property type="term" value="C:periplasmic space"/>
    <property type="evidence" value="ECO:0007669"/>
    <property type="project" value="UniProtKB-SubCell"/>
</dbReference>
<accession>A0A2U8FS52</accession>
<comment type="subcellular location">
    <subcellularLocation>
        <location evidence="1">Periplasm</location>
    </subcellularLocation>
</comment>
<dbReference type="SUPFAM" id="SSF53850">
    <property type="entry name" value="Periplasmic binding protein-like II"/>
    <property type="match status" value="1"/>
</dbReference>
<dbReference type="OrthoDB" id="9815602at2"/>
<dbReference type="KEGG" id="aon:DEH84_10685"/>
<organism evidence="5 6">
    <name type="scientific">Aquabacterium olei</name>
    <dbReference type="NCBI Taxonomy" id="1296669"/>
    <lineage>
        <taxon>Bacteria</taxon>
        <taxon>Pseudomonadati</taxon>
        <taxon>Pseudomonadota</taxon>
        <taxon>Betaproteobacteria</taxon>
        <taxon>Burkholderiales</taxon>
        <taxon>Aquabacterium</taxon>
    </lineage>
</organism>
<evidence type="ECO:0000256" key="3">
    <source>
        <dbReference type="ARBA" id="ARBA00022729"/>
    </source>
</evidence>
<feature type="domain" description="SsuA/THI5-like" evidence="4">
    <location>
        <begin position="63"/>
        <end position="195"/>
    </location>
</feature>
<dbReference type="PANTHER" id="PTHR30024:SF47">
    <property type="entry name" value="TAURINE-BINDING PERIPLASMIC PROTEIN"/>
    <property type="match status" value="1"/>
</dbReference>
<dbReference type="PROSITE" id="PS51257">
    <property type="entry name" value="PROKAR_LIPOPROTEIN"/>
    <property type="match status" value="1"/>
</dbReference>
<comment type="similarity">
    <text evidence="2">Belongs to the bacterial solute-binding protein SsuA/TauA family.</text>
</comment>
<dbReference type="AlphaFoldDB" id="A0A2U8FS52"/>
<protein>
    <submittedName>
        <fullName evidence="5">Hydroxymethylpyrimidine ABC transporter substrate-binding protein</fullName>
    </submittedName>
</protein>